<comment type="subcellular location">
    <subcellularLocation>
        <location evidence="1">Cell membrane</location>
        <topology evidence="1">Multi-pass membrane protein</topology>
    </subcellularLocation>
</comment>
<keyword evidence="11" id="KW-1185">Reference proteome</keyword>
<name>A0ABU1SES7_9MICO</name>
<proteinExistence type="inferred from homology"/>
<feature type="transmembrane region" description="Helical" evidence="9">
    <location>
        <begin position="333"/>
        <end position="350"/>
    </location>
</feature>
<evidence type="ECO:0000313" key="11">
    <source>
        <dbReference type="Proteomes" id="UP001259347"/>
    </source>
</evidence>
<dbReference type="Proteomes" id="UP001259347">
    <property type="component" value="Unassembled WGS sequence"/>
</dbReference>
<reference evidence="10 11" key="1">
    <citation type="submission" date="2023-07" db="EMBL/GenBank/DDBJ databases">
        <title>Sorghum-associated microbial communities from plants grown in Nebraska, USA.</title>
        <authorList>
            <person name="Schachtman D."/>
        </authorList>
    </citation>
    <scope>NUCLEOTIDE SEQUENCE [LARGE SCALE GENOMIC DNA]</scope>
    <source>
        <strain evidence="10 11">2980</strain>
    </source>
</reference>
<feature type="compositionally biased region" description="Pro residues" evidence="8">
    <location>
        <begin position="1"/>
        <end position="10"/>
    </location>
</feature>
<feature type="region of interest" description="Disordered" evidence="8">
    <location>
        <begin position="1"/>
        <end position="20"/>
    </location>
</feature>
<evidence type="ECO:0000256" key="7">
    <source>
        <dbReference type="ARBA" id="ARBA00023136"/>
    </source>
</evidence>
<dbReference type="PANTHER" id="PTHR30472:SF1">
    <property type="entry name" value="FE(3+) DICITRATE TRANSPORT SYSTEM PERMEASE PROTEIN FECC-RELATED"/>
    <property type="match status" value="1"/>
</dbReference>
<evidence type="ECO:0000256" key="3">
    <source>
        <dbReference type="ARBA" id="ARBA00022448"/>
    </source>
</evidence>
<dbReference type="EMBL" id="JAVDUM010000010">
    <property type="protein sequence ID" value="MDR6867768.1"/>
    <property type="molecule type" value="Genomic_DNA"/>
</dbReference>
<keyword evidence="6 9" id="KW-1133">Transmembrane helix</keyword>
<dbReference type="CDD" id="cd06550">
    <property type="entry name" value="TM_ABC_iron-siderophores_like"/>
    <property type="match status" value="1"/>
</dbReference>
<accession>A0ABU1SES7</accession>
<keyword evidence="7 9" id="KW-0472">Membrane</keyword>
<keyword evidence="5 9" id="KW-0812">Transmembrane</keyword>
<feature type="transmembrane region" description="Helical" evidence="9">
    <location>
        <begin position="261"/>
        <end position="283"/>
    </location>
</feature>
<feature type="transmembrane region" description="Helical" evidence="9">
    <location>
        <begin position="83"/>
        <end position="103"/>
    </location>
</feature>
<dbReference type="SUPFAM" id="SSF81345">
    <property type="entry name" value="ABC transporter involved in vitamin B12 uptake, BtuC"/>
    <property type="match status" value="1"/>
</dbReference>
<dbReference type="PANTHER" id="PTHR30472">
    <property type="entry name" value="FERRIC ENTEROBACTIN TRANSPORT SYSTEM PERMEASE PROTEIN"/>
    <property type="match status" value="1"/>
</dbReference>
<evidence type="ECO:0000256" key="5">
    <source>
        <dbReference type="ARBA" id="ARBA00022692"/>
    </source>
</evidence>
<evidence type="ECO:0000256" key="1">
    <source>
        <dbReference type="ARBA" id="ARBA00004651"/>
    </source>
</evidence>
<feature type="transmembrane region" description="Helical" evidence="9">
    <location>
        <begin position="31"/>
        <end position="53"/>
    </location>
</feature>
<dbReference type="InterPro" id="IPR037294">
    <property type="entry name" value="ABC_BtuC-like"/>
</dbReference>
<dbReference type="RefSeq" id="WP_310020897.1">
    <property type="nucleotide sequence ID" value="NZ_JAVDUM010000010.1"/>
</dbReference>
<evidence type="ECO:0000313" key="10">
    <source>
        <dbReference type="EMBL" id="MDR6867768.1"/>
    </source>
</evidence>
<protein>
    <submittedName>
        <fullName evidence="10">Iron complex transport system permease protein</fullName>
    </submittedName>
</protein>
<evidence type="ECO:0000256" key="6">
    <source>
        <dbReference type="ARBA" id="ARBA00022989"/>
    </source>
</evidence>
<feature type="transmembrane region" description="Helical" evidence="9">
    <location>
        <begin position="217"/>
        <end position="240"/>
    </location>
</feature>
<comment type="similarity">
    <text evidence="2">Belongs to the binding-protein-dependent transport system permease family. FecCD subfamily.</text>
</comment>
<feature type="transmembrane region" description="Helical" evidence="9">
    <location>
        <begin position="115"/>
        <end position="136"/>
    </location>
</feature>
<feature type="transmembrane region" description="Helical" evidence="9">
    <location>
        <begin position="303"/>
        <end position="326"/>
    </location>
</feature>
<keyword evidence="3" id="KW-0813">Transport</keyword>
<evidence type="ECO:0000256" key="2">
    <source>
        <dbReference type="ARBA" id="ARBA00007935"/>
    </source>
</evidence>
<dbReference type="Gene3D" id="1.10.3470.10">
    <property type="entry name" value="ABC transporter involved in vitamin B12 uptake, BtuC"/>
    <property type="match status" value="1"/>
</dbReference>
<keyword evidence="4" id="KW-1003">Cell membrane</keyword>
<evidence type="ECO:0000256" key="4">
    <source>
        <dbReference type="ARBA" id="ARBA00022475"/>
    </source>
</evidence>
<feature type="transmembrane region" description="Helical" evidence="9">
    <location>
        <begin position="175"/>
        <end position="194"/>
    </location>
</feature>
<gene>
    <name evidence="10" type="ORF">J2Y69_002376</name>
</gene>
<dbReference type="Pfam" id="PF01032">
    <property type="entry name" value="FecCD"/>
    <property type="match status" value="1"/>
</dbReference>
<organism evidence="10 11">
    <name type="scientific">Microbacterium resistens</name>
    <dbReference type="NCBI Taxonomy" id="156977"/>
    <lineage>
        <taxon>Bacteria</taxon>
        <taxon>Bacillati</taxon>
        <taxon>Actinomycetota</taxon>
        <taxon>Actinomycetes</taxon>
        <taxon>Micrococcales</taxon>
        <taxon>Microbacteriaceae</taxon>
        <taxon>Microbacterium</taxon>
    </lineage>
</organism>
<evidence type="ECO:0000256" key="9">
    <source>
        <dbReference type="SAM" id="Phobius"/>
    </source>
</evidence>
<feature type="transmembrane region" description="Helical" evidence="9">
    <location>
        <begin position="142"/>
        <end position="163"/>
    </location>
</feature>
<sequence>MTTGTLPPPTARSASSGTAPTGIARGRAARLAGLIGCIAVLAVVVVASIGVGARPIAPSTIWDAVWAYDDAVDEHVMILDLRIPRTVVGLVVGPALGLCGALIQAFTRNPLADPGILGVNAGATFAVTIAVGALGVTAPLGYVWFALLGAAGVTVLVAALGSIGGNRATPAKMTLAGVAVSAALGGATTALTLADRKAFDDLRFWGVGSIGGRDLDLVLAFAPLIALGLILGLASARPLNALALGEELGSSLGVRIRATRVVVIIAVTLLAGTATALAGPIAFLGLMVPHVVRWFVGPDQRWVFAYTLVVAPVILLVADILGRILLPSGEVRVGLVTALVGAPVLILLARRRSVSGL</sequence>
<dbReference type="InterPro" id="IPR000522">
    <property type="entry name" value="ABC_transptr_permease_BtuC"/>
</dbReference>
<evidence type="ECO:0000256" key="8">
    <source>
        <dbReference type="SAM" id="MobiDB-lite"/>
    </source>
</evidence>
<comment type="caution">
    <text evidence="10">The sequence shown here is derived from an EMBL/GenBank/DDBJ whole genome shotgun (WGS) entry which is preliminary data.</text>
</comment>